<sequence>MTAARHTIVKVCGLTRFEDAEHAIACGADWLGFIVSAGGPREIGADGMAAVVSRLPGATGVAVLAAVSPREALTLAQRAGASRLQLHRVSPSTWPADFPLPCAFVAAVDADGRLIGELAPPPHLVHLDAAHPTLTGGTGVTLPWARLPGLCGDRPFMLAGGLDGSNVAEAIAIAHPFGVDAASRLEYSPGIKDPDRVKRFVEAARLADERSRG</sequence>
<dbReference type="InterPro" id="IPR011060">
    <property type="entry name" value="RibuloseP-bd_barrel"/>
</dbReference>
<keyword evidence="5 9" id="KW-0028">Amino-acid biosynthesis</keyword>
<evidence type="ECO:0000256" key="1">
    <source>
        <dbReference type="ARBA" id="ARBA00001164"/>
    </source>
</evidence>
<keyword evidence="8 9" id="KW-0413">Isomerase</keyword>
<evidence type="ECO:0000256" key="6">
    <source>
        <dbReference type="ARBA" id="ARBA00022822"/>
    </source>
</evidence>
<dbReference type="HAMAP" id="MF_00135">
    <property type="entry name" value="PRAI"/>
    <property type="match status" value="1"/>
</dbReference>
<dbReference type="Proteomes" id="UP000580839">
    <property type="component" value="Unassembled WGS sequence"/>
</dbReference>
<dbReference type="SUPFAM" id="SSF51366">
    <property type="entry name" value="Ribulose-phoshate binding barrel"/>
    <property type="match status" value="1"/>
</dbReference>
<keyword evidence="6 9" id="KW-0822">Tryptophan biosynthesis</keyword>
<proteinExistence type="inferred from homology"/>
<evidence type="ECO:0000256" key="5">
    <source>
        <dbReference type="ARBA" id="ARBA00022605"/>
    </source>
</evidence>
<reference evidence="11 12" key="1">
    <citation type="submission" date="2020-04" db="EMBL/GenBank/DDBJ databases">
        <title>Metagenomic profiling of ammonia- and methane-oxidizing microorganisms in a Dutch drinking water treatment plant.</title>
        <authorList>
            <person name="Poghosyan L."/>
            <person name="Leucker S."/>
        </authorList>
    </citation>
    <scope>NUCLEOTIDE SEQUENCE [LARGE SCALE GENOMIC DNA]</scope>
    <source>
        <strain evidence="11">S-RSF-IL-03</strain>
    </source>
</reference>
<name>A0A849SQS4_UNCEI</name>
<evidence type="ECO:0000313" key="11">
    <source>
        <dbReference type="EMBL" id="NOT35297.1"/>
    </source>
</evidence>
<evidence type="ECO:0000256" key="2">
    <source>
        <dbReference type="ARBA" id="ARBA00004664"/>
    </source>
</evidence>
<comment type="catalytic activity">
    <reaction evidence="1 9">
        <text>N-(5-phospho-beta-D-ribosyl)anthranilate = 1-(2-carboxyphenylamino)-1-deoxy-D-ribulose 5-phosphate</text>
        <dbReference type="Rhea" id="RHEA:21540"/>
        <dbReference type="ChEBI" id="CHEBI:18277"/>
        <dbReference type="ChEBI" id="CHEBI:58613"/>
        <dbReference type="EC" id="5.3.1.24"/>
    </reaction>
</comment>
<dbReference type="InterPro" id="IPR001240">
    <property type="entry name" value="PRAI_dom"/>
</dbReference>
<dbReference type="UniPathway" id="UPA00035">
    <property type="reaction ID" value="UER00042"/>
</dbReference>
<dbReference type="AlphaFoldDB" id="A0A849SQS4"/>
<dbReference type="InterPro" id="IPR013785">
    <property type="entry name" value="Aldolase_TIM"/>
</dbReference>
<dbReference type="GO" id="GO:0004640">
    <property type="term" value="F:phosphoribosylanthranilate isomerase activity"/>
    <property type="evidence" value="ECO:0007669"/>
    <property type="project" value="UniProtKB-UniRule"/>
</dbReference>
<evidence type="ECO:0000256" key="4">
    <source>
        <dbReference type="ARBA" id="ARBA00022272"/>
    </source>
</evidence>
<dbReference type="PANTHER" id="PTHR42894:SF1">
    <property type="entry name" value="N-(5'-PHOSPHORIBOSYL)ANTHRANILATE ISOMERASE"/>
    <property type="match status" value="1"/>
</dbReference>
<dbReference type="EC" id="5.3.1.24" evidence="3 9"/>
<accession>A0A849SQS4</accession>
<evidence type="ECO:0000256" key="9">
    <source>
        <dbReference type="HAMAP-Rule" id="MF_00135"/>
    </source>
</evidence>
<evidence type="ECO:0000256" key="8">
    <source>
        <dbReference type="ARBA" id="ARBA00023235"/>
    </source>
</evidence>
<evidence type="ECO:0000256" key="3">
    <source>
        <dbReference type="ARBA" id="ARBA00012572"/>
    </source>
</evidence>
<dbReference type="InterPro" id="IPR044643">
    <property type="entry name" value="TrpF_fam"/>
</dbReference>
<feature type="domain" description="N-(5'phosphoribosyl) anthranilate isomerase (PRAI)" evidence="10">
    <location>
        <begin position="9"/>
        <end position="202"/>
    </location>
</feature>
<comment type="pathway">
    <text evidence="2 9">Amino-acid biosynthesis; L-tryptophan biosynthesis; L-tryptophan from chorismate: step 3/5.</text>
</comment>
<protein>
    <recommendedName>
        <fullName evidence="4 9">N-(5'-phosphoribosyl)anthranilate isomerase</fullName>
        <shortName evidence="9">PRAI</shortName>
        <ecNumber evidence="3 9">5.3.1.24</ecNumber>
    </recommendedName>
</protein>
<dbReference type="EMBL" id="JABFRW010000186">
    <property type="protein sequence ID" value="NOT35297.1"/>
    <property type="molecule type" value="Genomic_DNA"/>
</dbReference>
<dbReference type="GO" id="GO:0000162">
    <property type="term" value="P:L-tryptophan biosynthetic process"/>
    <property type="evidence" value="ECO:0007669"/>
    <property type="project" value="UniProtKB-UniRule"/>
</dbReference>
<keyword evidence="7 9" id="KW-0057">Aromatic amino acid biosynthesis</keyword>
<evidence type="ECO:0000259" key="10">
    <source>
        <dbReference type="Pfam" id="PF00697"/>
    </source>
</evidence>
<dbReference type="CDD" id="cd00405">
    <property type="entry name" value="PRAI"/>
    <property type="match status" value="1"/>
</dbReference>
<comment type="caution">
    <text evidence="11">The sequence shown here is derived from an EMBL/GenBank/DDBJ whole genome shotgun (WGS) entry which is preliminary data.</text>
</comment>
<dbReference type="Pfam" id="PF00697">
    <property type="entry name" value="PRAI"/>
    <property type="match status" value="1"/>
</dbReference>
<comment type="similarity">
    <text evidence="9">Belongs to the TrpF family.</text>
</comment>
<dbReference type="Gene3D" id="3.20.20.70">
    <property type="entry name" value="Aldolase class I"/>
    <property type="match status" value="1"/>
</dbReference>
<evidence type="ECO:0000313" key="12">
    <source>
        <dbReference type="Proteomes" id="UP000580839"/>
    </source>
</evidence>
<dbReference type="PANTHER" id="PTHR42894">
    <property type="entry name" value="N-(5'-PHOSPHORIBOSYL)ANTHRANILATE ISOMERASE"/>
    <property type="match status" value="1"/>
</dbReference>
<gene>
    <name evidence="9" type="primary">trpF</name>
    <name evidence="11" type="ORF">HOP12_14225</name>
</gene>
<evidence type="ECO:0000256" key="7">
    <source>
        <dbReference type="ARBA" id="ARBA00023141"/>
    </source>
</evidence>
<organism evidence="11 12">
    <name type="scientific">Eiseniibacteriota bacterium</name>
    <dbReference type="NCBI Taxonomy" id="2212470"/>
    <lineage>
        <taxon>Bacteria</taxon>
        <taxon>Candidatus Eiseniibacteriota</taxon>
    </lineage>
</organism>